<feature type="transmembrane region" description="Helical" evidence="6">
    <location>
        <begin position="167"/>
        <end position="187"/>
    </location>
</feature>
<evidence type="ECO:0000256" key="6">
    <source>
        <dbReference type="SAM" id="Phobius"/>
    </source>
</evidence>
<proteinExistence type="inferred from homology"/>
<dbReference type="Pfam" id="PF00892">
    <property type="entry name" value="EamA"/>
    <property type="match status" value="2"/>
</dbReference>
<evidence type="ECO:0000256" key="2">
    <source>
        <dbReference type="ARBA" id="ARBA00007362"/>
    </source>
</evidence>
<evidence type="ECO:0000256" key="3">
    <source>
        <dbReference type="ARBA" id="ARBA00022692"/>
    </source>
</evidence>
<organism evidence="8 9">
    <name type="scientific">Croceicoccus esteveae</name>
    <dbReference type="NCBI Taxonomy" id="3075597"/>
    <lineage>
        <taxon>Bacteria</taxon>
        <taxon>Pseudomonadati</taxon>
        <taxon>Pseudomonadota</taxon>
        <taxon>Alphaproteobacteria</taxon>
        <taxon>Sphingomonadales</taxon>
        <taxon>Erythrobacteraceae</taxon>
        <taxon>Croceicoccus</taxon>
    </lineage>
</organism>
<gene>
    <name evidence="8" type="ORF">RM533_00250</name>
</gene>
<dbReference type="RefSeq" id="WP_311339191.1">
    <property type="nucleotide sequence ID" value="NZ_JAVRHS010000001.1"/>
</dbReference>
<dbReference type="EMBL" id="JAVRHS010000001">
    <property type="protein sequence ID" value="MDT0574608.1"/>
    <property type="molecule type" value="Genomic_DNA"/>
</dbReference>
<dbReference type="SUPFAM" id="SSF103481">
    <property type="entry name" value="Multidrug resistance efflux transporter EmrE"/>
    <property type="match status" value="2"/>
</dbReference>
<evidence type="ECO:0000313" key="9">
    <source>
        <dbReference type="Proteomes" id="UP001259803"/>
    </source>
</evidence>
<feature type="transmembrane region" description="Helical" evidence="6">
    <location>
        <begin position="230"/>
        <end position="251"/>
    </location>
</feature>
<evidence type="ECO:0000256" key="1">
    <source>
        <dbReference type="ARBA" id="ARBA00004141"/>
    </source>
</evidence>
<sequence length="309" mass="33110">MAHELVKPAVDPAMAEAMRPRIIVSFILVTLIWGSTWLVIKDQISMVPPGWTVTYRFALATIGMFALAVWRKETLRLLPGGVIIAAFVGISQFMMNFQFVYRAELHITSGLVAVCFAMLMVPNALLGRIFLGQHITRGFTIGSAIAIGGIALLMTHEYRAAPAGMNVPLGILLTVGGILSASVANVAQGSERAKRQAMVPLLAWAMLAGTLCDAVFAYATSGPPVWDGRWQYAAGIAYLAIVGSVITFPLYFNLIRLIGPGRAAYNGVAVPVVAMILSTLFEGYRWTTLAGGGAVLAMVGLVIALRSRR</sequence>
<feature type="domain" description="EamA" evidence="7">
    <location>
        <begin position="23"/>
        <end position="154"/>
    </location>
</feature>
<dbReference type="InterPro" id="IPR000620">
    <property type="entry name" value="EamA_dom"/>
</dbReference>
<keyword evidence="5 6" id="KW-0472">Membrane</keyword>
<comment type="caution">
    <text evidence="8">The sequence shown here is derived from an EMBL/GenBank/DDBJ whole genome shotgun (WGS) entry which is preliminary data.</text>
</comment>
<reference evidence="8 9" key="1">
    <citation type="submission" date="2023-09" db="EMBL/GenBank/DDBJ databases">
        <authorList>
            <person name="Rey-Velasco X."/>
        </authorList>
    </citation>
    <scope>NUCLEOTIDE SEQUENCE [LARGE SCALE GENOMIC DNA]</scope>
    <source>
        <strain evidence="8 9">F390</strain>
    </source>
</reference>
<keyword evidence="9" id="KW-1185">Reference proteome</keyword>
<feature type="transmembrane region" description="Helical" evidence="6">
    <location>
        <begin position="77"/>
        <end position="95"/>
    </location>
</feature>
<dbReference type="PANTHER" id="PTHR32322:SF2">
    <property type="entry name" value="EAMA DOMAIN-CONTAINING PROTEIN"/>
    <property type="match status" value="1"/>
</dbReference>
<comment type="similarity">
    <text evidence="2">Belongs to the EamA transporter family.</text>
</comment>
<feature type="transmembrane region" description="Helical" evidence="6">
    <location>
        <begin position="107"/>
        <end position="126"/>
    </location>
</feature>
<evidence type="ECO:0000259" key="7">
    <source>
        <dbReference type="Pfam" id="PF00892"/>
    </source>
</evidence>
<evidence type="ECO:0000256" key="5">
    <source>
        <dbReference type="ARBA" id="ARBA00023136"/>
    </source>
</evidence>
<feature type="transmembrane region" description="Helical" evidence="6">
    <location>
        <begin position="199"/>
        <end position="218"/>
    </location>
</feature>
<feature type="transmembrane region" description="Helical" evidence="6">
    <location>
        <begin position="52"/>
        <end position="70"/>
    </location>
</feature>
<evidence type="ECO:0000313" key="8">
    <source>
        <dbReference type="EMBL" id="MDT0574608.1"/>
    </source>
</evidence>
<name>A0ABU2ZEU4_9SPHN</name>
<feature type="transmembrane region" description="Helical" evidence="6">
    <location>
        <begin position="22"/>
        <end position="40"/>
    </location>
</feature>
<feature type="transmembrane region" description="Helical" evidence="6">
    <location>
        <begin position="287"/>
        <end position="305"/>
    </location>
</feature>
<dbReference type="PANTHER" id="PTHR32322">
    <property type="entry name" value="INNER MEMBRANE TRANSPORTER"/>
    <property type="match status" value="1"/>
</dbReference>
<keyword evidence="4 6" id="KW-1133">Transmembrane helix</keyword>
<protein>
    <submittedName>
        <fullName evidence="8">EamA family transporter</fullName>
    </submittedName>
</protein>
<dbReference type="InterPro" id="IPR037185">
    <property type="entry name" value="EmrE-like"/>
</dbReference>
<evidence type="ECO:0000256" key="4">
    <source>
        <dbReference type="ARBA" id="ARBA00022989"/>
    </source>
</evidence>
<dbReference type="InterPro" id="IPR050638">
    <property type="entry name" value="AA-Vitamin_Transporters"/>
</dbReference>
<accession>A0ABU2ZEU4</accession>
<dbReference type="Proteomes" id="UP001259803">
    <property type="component" value="Unassembled WGS sequence"/>
</dbReference>
<feature type="transmembrane region" description="Helical" evidence="6">
    <location>
        <begin position="263"/>
        <end position="281"/>
    </location>
</feature>
<feature type="domain" description="EamA" evidence="7">
    <location>
        <begin position="169"/>
        <end position="305"/>
    </location>
</feature>
<comment type="subcellular location">
    <subcellularLocation>
        <location evidence="1">Membrane</location>
        <topology evidence="1">Multi-pass membrane protein</topology>
    </subcellularLocation>
</comment>
<keyword evidence="3 6" id="KW-0812">Transmembrane</keyword>
<feature type="transmembrane region" description="Helical" evidence="6">
    <location>
        <begin position="138"/>
        <end position="155"/>
    </location>
</feature>